<evidence type="ECO:0000256" key="3">
    <source>
        <dbReference type="ARBA" id="ARBA00030757"/>
    </source>
</evidence>
<proteinExistence type="inferred from homology"/>
<protein>
    <recommendedName>
        <fullName evidence="2">Protein-L-isoaspartate O-methyltransferase</fullName>
    </recommendedName>
    <alternativeName>
        <fullName evidence="3">Protein L-isoaspartyl methyltransferase</fullName>
    </alternativeName>
</protein>
<dbReference type="EMBL" id="JABFCX010000003">
    <property type="protein sequence ID" value="NNU16745.1"/>
    <property type="molecule type" value="Genomic_DNA"/>
</dbReference>
<dbReference type="GO" id="GO:0004719">
    <property type="term" value="F:protein-L-isoaspartate (D-aspartate) O-methyltransferase activity"/>
    <property type="evidence" value="ECO:0007669"/>
    <property type="project" value="InterPro"/>
</dbReference>
<dbReference type="PANTHER" id="PTHR11579:SF18">
    <property type="entry name" value="PROTEIN-L-ISOASPARTATE O-METHYLTRANSFERASE"/>
    <property type="match status" value="1"/>
</dbReference>
<dbReference type="Proteomes" id="UP000536835">
    <property type="component" value="Unassembled WGS sequence"/>
</dbReference>
<reference evidence="4 5" key="1">
    <citation type="submission" date="2020-05" db="EMBL/GenBank/DDBJ databases">
        <title>Parvularcula mediterraneae sp. nov., isolated from polypropylene straw from shallow seawater of the seashore of Laganas in Zakynthos island, Greece.</title>
        <authorList>
            <person name="Szabo I."/>
            <person name="Al-Omari J."/>
            <person name="Rado J."/>
            <person name="Szerdahelyi G.S."/>
        </authorList>
    </citation>
    <scope>NUCLEOTIDE SEQUENCE [LARGE SCALE GENOMIC DNA]</scope>
    <source>
        <strain evidence="4 5">ZS-1/3</strain>
    </source>
</reference>
<dbReference type="Gene3D" id="3.40.50.150">
    <property type="entry name" value="Vaccinia Virus protein VP39"/>
    <property type="match status" value="1"/>
</dbReference>
<comment type="caution">
    <text evidence="4">The sequence shown here is derived from an EMBL/GenBank/DDBJ whole genome shotgun (WGS) entry which is preliminary data.</text>
</comment>
<comment type="similarity">
    <text evidence="1">Belongs to the methyltransferase superfamily. L-isoaspartyl/D-aspartyl protein methyltransferase family.</text>
</comment>
<sequence length="209" mass="22772">MVDSQVRPNDVTDFALQDAMSELPRERFVPADKRALAYVEQDVPLFDDRWMLKARDFSKLINAANIQKDDLVLDIACGYGYSTAVLAKLCNVVVAVEEDEAIVTGASERISELGIDNAVVMANPLAEGCPAQGPYDVIVVAGGVEDNLEPLLKQLKEDVGRLVTVRVEGRVGTATLYTRSGEVFGERKLFEAHPAGVIPAFRKKAGFAF</sequence>
<dbReference type="InterPro" id="IPR029063">
    <property type="entry name" value="SAM-dependent_MTases_sf"/>
</dbReference>
<name>A0A7Y3W5G2_9PROT</name>
<keyword evidence="4" id="KW-0489">Methyltransferase</keyword>
<gene>
    <name evidence="4" type="ORF">HK107_10465</name>
</gene>
<evidence type="ECO:0000313" key="4">
    <source>
        <dbReference type="EMBL" id="NNU16745.1"/>
    </source>
</evidence>
<dbReference type="PANTHER" id="PTHR11579">
    <property type="entry name" value="PROTEIN-L-ISOASPARTATE O-METHYLTRANSFERASE"/>
    <property type="match status" value="1"/>
</dbReference>
<dbReference type="AlphaFoldDB" id="A0A7Y3W5G2"/>
<organism evidence="4 5">
    <name type="scientific">Parvularcula mediterranea</name>
    <dbReference type="NCBI Taxonomy" id="2732508"/>
    <lineage>
        <taxon>Bacteria</taxon>
        <taxon>Pseudomonadati</taxon>
        <taxon>Pseudomonadota</taxon>
        <taxon>Alphaproteobacteria</taxon>
        <taxon>Parvularculales</taxon>
        <taxon>Parvularculaceae</taxon>
        <taxon>Parvularcula</taxon>
    </lineage>
</organism>
<evidence type="ECO:0000256" key="1">
    <source>
        <dbReference type="ARBA" id="ARBA00005369"/>
    </source>
</evidence>
<dbReference type="CDD" id="cd02440">
    <property type="entry name" value="AdoMet_MTases"/>
    <property type="match status" value="1"/>
</dbReference>
<dbReference type="SUPFAM" id="SSF53335">
    <property type="entry name" value="S-adenosyl-L-methionine-dependent methyltransferases"/>
    <property type="match status" value="1"/>
</dbReference>
<keyword evidence="5" id="KW-1185">Reference proteome</keyword>
<dbReference type="GO" id="GO:0032259">
    <property type="term" value="P:methylation"/>
    <property type="evidence" value="ECO:0007669"/>
    <property type="project" value="UniProtKB-KW"/>
</dbReference>
<dbReference type="GO" id="GO:0005737">
    <property type="term" value="C:cytoplasm"/>
    <property type="evidence" value="ECO:0007669"/>
    <property type="project" value="TreeGrafter"/>
</dbReference>
<evidence type="ECO:0000313" key="5">
    <source>
        <dbReference type="Proteomes" id="UP000536835"/>
    </source>
</evidence>
<evidence type="ECO:0000256" key="2">
    <source>
        <dbReference type="ARBA" id="ARBA00013346"/>
    </source>
</evidence>
<accession>A0A7Y3W5G2</accession>
<dbReference type="InterPro" id="IPR000682">
    <property type="entry name" value="PCMT"/>
</dbReference>
<keyword evidence="4" id="KW-0808">Transferase</keyword>
<dbReference type="Pfam" id="PF01135">
    <property type="entry name" value="PCMT"/>
    <property type="match status" value="1"/>
</dbReference>